<reference evidence="3 4" key="1">
    <citation type="submission" date="2016-10" db="EMBL/GenBank/DDBJ databases">
        <authorList>
            <person name="de Groot N.N."/>
        </authorList>
    </citation>
    <scope>NUCLEOTIDE SEQUENCE [LARGE SCALE GENOMIC DNA]</scope>
    <source>
        <strain evidence="3 4">CGMCC 1.5058</strain>
    </source>
</reference>
<organism evidence="3 4">
    <name type="scientific">Proteiniclasticum ruminis</name>
    <dbReference type="NCBI Taxonomy" id="398199"/>
    <lineage>
        <taxon>Bacteria</taxon>
        <taxon>Bacillati</taxon>
        <taxon>Bacillota</taxon>
        <taxon>Clostridia</taxon>
        <taxon>Eubacteriales</taxon>
        <taxon>Clostridiaceae</taxon>
        <taxon>Proteiniclasticum</taxon>
    </lineage>
</organism>
<name>A0A1G8M541_9CLOT</name>
<feature type="domain" description="UspA" evidence="2">
    <location>
        <begin position="152"/>
        <end position="286"/>
    </location>
</feature>
<dbReference type="PRINTS" id="PR01438">
    <property type="entry name" value="UNVRSLSTRESS"/>
</dbReference>
<dbReference type="PANTHER" id="PTHR46268:SF6">
    <property type="entry name" value="UNIVERSAL STRESS PROTEIN UP12"/>
    <property type="match status" value="1"/>
</dbReference>
<dbReference type="PANTHER" id="PTHR46268">
    <property type="entry name" value="STRESS RESPONSE PROTEIN NHAX"/>
    <property type="match status" value="1"/>
</dbReference>
<evidence type="ECO:0000256" key="1">
    <source>
        <dbReference type="ARBA" id="ARBA00008791"/>
    </source>
</evidence>
<dbReference type="InterPro" id="IPR006016">
    <property type="entry name" value="UspA"/>
</dbReference>
<sequence length="291" mass="33604">MMFKNLLVIKEQLPYDHHVLQFAKSLKFLGAEEITLASHLLPHPEKRHEKYDPEVVSKDLEDLKEMGYTLESMDLEGLPVEKVHDLVEYMEPYDSLILAGAKVSSIGKRIFDSEFAYELIQMPSKPILLVRVKEEEDGSFSSIPQDGLNEMSHVLFPTDFSENAYHAFTYLEKMVEKGLKKVTLMHIQDIAKISPYLDYRIIEFNQIDRDRLDALRKRLEEKGDVEVEVVLEIGRPFREINRAIDEKHFDLVILGRQGKGIMMDLFIGSNSNNLARRAKTSVLLIPRAEEK</sequence>
<dbReference type="CDD" id="cd00293">
    <property type="entry name" value="USP-like"/>
    <property type="match status" value="1"/>
</dbReference>
<dbReference type="Gene3D" id="3.40.50.12370">
    <property type="match status" value="1"/>
</dbReference>
<evidence type="ECO:0000259" key="2">
    <source>
        <dbReference type="Pfam" id="PF00582"/>
    </source>
</evidence>
<dbReference type="SUPFAM" id="SSF52402">
    <property type="entry name" value="Adenine nucleotide alpha hydrolases-like"/>
    <property type="match status" value="1"/>
</dbReference>
<accession>A0A1G8M541</accession>
<proteinExistence type="inferred from homology"/>
<gene>
    <name evidence="3" type="ORF">SAMN05421804_103269</name>
</gene>
<dbReference type="InterPro" id="IPR006015">
    <property type="entry name" value="Universal_stress_UspA"/>
</dbReference>
<dbReference type="EMBL" id="FNDZ01000003">
    <property type="protein sequence ID" value="SDI62500.1"/>
    <property type="molecule type" value="Genomic_DNA"/>
</dbReference>
<dbReference type="Pfam" id="PF00582">
    <property type="entry name" value="Usp"/>
    <property type="match status" value="1"/>
</dbReference>
<evidence type="ECO:0000313" key="3">
    <source>
        <dbReference type="EMBL" id="SDI62500.1"/>
    </source>
</evidence>
<comment type="similarity">
    <text evidence="1">Belongs to the universal stress protein A family.</text>
</comment>
<evidence type="ECO:0000313" key="4">
    <source>
        <dbReference type="Proteomes" id="UP000183255"/>
    </source>
</evidence>
<dbReference type="RefSeq" id="WP_081827556.1">
    <property type="nucleotide sequence ID" value="NZ_DAMANS010000017.1"/>
</dbReference>
<protein>
    <submittedName>
        <fullName evidence="3">Nucleotide-binding universal stress protein, UspA family</fullName>
    </submittedName>
</protein>
<dbReference type="Proteomes" id="UP000183255">
    <property type="component" value="Unassembled WGS sequence"/>
</dbReference>
<dbReference type="AlphaFoldDB" id="A0A1G8M541"/>